<dbReference type="RefSeq" id="WP_203712003.1">
    <property type="nucleotide sequence ID" value="NZ_BONE01000012.1"/>
</dbReference>
<evidence type="ECO:0000259" key="3">
    <source>
        <dbReference type="PROSITE" id="PS50977"/>
    </source>
</evidence>
<keyword evidence="5" id="KW-1185">Reference proteome</keyword>
<dbReference type="PROSITE" id="PS50977">
    <property type="entry name" value="HTH_TETR_2"/>
    <property type="match status" value="1"/>
</dbReference>
<evidence type="ECO:0000313" key="4">
    <source>
        <dbReference type="EMBL" id="GIF72492.1"/>
    </source>
</evidence>
<comment type="caution">
    <text evidence="4">The sequence shown here is derived from an EMBL/GenBank/DDBJ whole genome shotgun (WGS) entry which is preliminary data.</text>
</comment>
<feature type="domain" description="HTH tetR-type" evidence="3">
    <location>
        <begin position="17"/>
        <end position="76"/>
    </location>
</feature>
<evidence type="ECO:0000313" key="5">
    <source>
        <dbReference type="Proteomes" id="UP000604117"/>
    </source>
</evidence>
<dbReference type="InterPro" id="IPR001647">
    <property type="entry name" value="HTH_TetR"/>
</dbReference>
<name>A0ABQ4CMI0_9ACTN</name>
<dbReference type="Proteomes" id="UP000604117">
    <property type="component" value="Unassembled WGS sequence"/>
</dbReference>
<keyword evidence="1 2" id="KW-0238">DNA-binding</keyword>
<dbReference type="SUPFAM" id="SSF46689">
    <property type="entry name" value="Homeodomain-like"/>
    <property type="match status" value="1"/>
</dbReference>
<proteinExistence type="predicted"/>
<dbReference type="Gene3D" id="1.10.357.10">
    <property type="entry name" value="Tetracycline Repressor, domain 2"/>
    <property type="match status" value="1"/>
</dbReference>
<evidence type="ECO:0000256" key="2">
    <source>
        <dbReference type="PROSITE-ProRule" id="PRU00335"/>
    </source>
</evidence>
<feature type="DNA-binding region" description="H-T-H motif" evidence="2">
    <location>
        <begin position="39"/>
        <end position="58"/>
    </location>
</feature>
<dbReference type="InterPro" id="IPR009057">
    <property type="entry name" value="Homeodomain-like_sf"/>
</dbReference>
<protein>
    <recommendedName>
        <fullName evidence="3">HTH tetR-type domain-containing protein</fullName>
    </recommendedName>
</protein>
<gene>
    <name evidence="4" type="ORF">Asi02nite_20100</name>
</gene>
<sequence>MAAYPEERVDGRTARAERTRAAIVDAHLALIGEGDLKPTGERIAERAGVSLRALWTNFKDMETLFEASGARVLATYDAAFSPVPAGLPRAERIALYCRQRARLLQLIAAPARAAAMREPFSPQLRRNRQKHVERLRDEVDVLFAEEFALAGASAPVLRDAVMAASMWPAWSMLRDGLALSAAEAEKVMTRTVTALLSSPSDG</sequence>
<accession>A0ABQ4CMI0</accession>
<organism evidence="4 5">
    <name type="scientific">Asanoa siamensis</name>
    <dbReference type="NCBI Taxonomy" id="926357"/>
    <lineage>
        <taxon>Bacteria</taxon>
        <taxon>Bacillati</taxon>
        <taxon>Actinomycetota</taxon>
        <taxon>Actinomycetes</taxon>
        <taxon>Micromonosporales</taxon>
        <taxon>Micromonosporaceae</taxon>
        <taxon>Asanoa</taxon>
    </lineage>
</organism>
<dbReference type="EMBL" id="BONE01000012">
    <property type="protein sequence ID" value="GIF72492.1"/>
    <property type="molecule type" value="Genomic_DNA"/>
</dbReference>
<reference evidence="4 5" key="1">
    <citation type="submission" date="2021-01" db="EMBL/GenBank/DDBJ databases">
        <title>Whole genome shotgun sequence of Asanoa siamensis NBRC 107932.</title>
        <authorList>
            <person name="Komaki H."/>
            <person name="Tamura T."/>
        </authorList>
    </citation>
    <scope>NUCLEOTIDE SEQUENCE [LARGE SCALE GENOMIC DNA]</scope>
    <source>
        <strain evidence="4 5">NBRC 107932</strain>
    </source>
</reference>
<evidence type="ECO:0000256" key="1">
    <source>
        <dbReference type="ARBA" id="ARBA00023125"/>
    </source>
</evidence>